<dbReference type="InterPro" id="IPR053157">
    <property type="entry name" value="Sterol_Uptake_Regulator"/>
</dbReference>
<name>A0A5M9MA37_9EURO</name>
<dbReference type="GeneID" id="54333147"/>
<dbReference type="PANTHER" id="PTHR47784:SF13">
    <property type="entry name" value="ZN(II)2CYS6 TRANSCRIPTION FACTOR (EUROFUNG)"/>
    <property type="match status" value="1"/>
</dbReference>
<evidence type="ECO:0008006" key="3">
    <source>
        <dbReference type="Google" id="ProtNLM"/>
    </source>
</evidence>
<sequence>MPLRPSCKAASWNGCLDGSNWRTKCTNEQTKCSGCLRNDIVCQYSSSTAWDSHASPPITPQSLSSSYLFADNRDSMTSASSCTLSSDLNTRDLELMVQWCTATYRSIAQNSTVEWIWHAVVPREAMHYPSLMHGILALSALHLSNSSSGSAKDAYLTVAQVHHSRAIVGVSPKAAGSPNLSDCNATFALSSIMMVYCFGIARIRRPAKEGSPPLQELCAAFQRAQESANVLAVLVERVSQGELRPLLECDNCHPKMPNTSRMAIMTLSRLNMSLAARDPGHEKAMYDIIIEHLGHSLDKLARGGEALVILFYWIFNVPTRFQELLKEHRPLALVILAHYAVVIHSLRGNWWMGDLGARIIEYIGQRLSAEWRPSIDWVLDATGCYIPPI</sequence>
<dbReference type="OrthoDB" id="4937900at2759"/>
<dbReference type="Pfam" id="PF11951">
    <property type="entry name" value="Fungal_trans_2"/>
    <property type="match status" value="1"/>
</dbReference>
<dbReference type="AlphaFoldDB" id="A0A5M9MA37"/>
<dbReference type="PANTHER" id="PTHR47784">
    <property type="entry name" value="STEROL UPTAKE CONTROL PROTEIN 2"/>
    <property type="match status" value="1"/>
</dbReference>
<organism evidence="1 2">
    <name type="scientific">Aspergillus tanneri</name>
    <dbReference type="NCBI Taxonomy" id="1220188"/>
    <lineage>
        <taxon>Eukaryota</taxon>
        <taxon>Fungi</taxon>
        <taxon>Dikarya</taxon>
        <taxon>Ascomycota</taxon>
        <taxon>Pezizomycotina</taxon>
        <taxon>Eurotiomycetes</taxon>
        <taxon>Eurotiomycetidae</taxon>
        <taxon>Eurotiales</taxon>
        <taxon>Aspergillaceae</taxon>
        <taxon>Aspergillus</taxon>
        <taxon>Aspergillus subgen. Circumdati</taxon>
    </lineage>
</organism>
<proteinExistence type="predicted"/>
<dbReference type="EMBL" id="QUQM01000005">
    <property type="protein sequence ID" value="KAA8643671.1"/>
    <property type="molecule type" value="Genomic_DNA"/>
</dbReference>
<gene>
    <name evidence="1" type="ORF">ATNIH1004_010445</name>
</gene>
<comment type="caution">
    <text evidence="1">The sequence shown here is derived from an EMBL/GenBank/DDBJ whole genome shotgun (WGS) entry which is preliminary data.</text>
</comment>
<dbReference type="GO" id="GO:0001228">
    <property type="term" value="F:DNA-binding transcription activator activity, RNA polymerase II-specific"/>
    <property type="evidence" value="ECO:0007669"/>
    <property type="project" value="TreeGrafter"/>
</dbReference>
<dbReference type="RefSeq" id="XP_033423033.1">
    <property type="nucleotide sequence ID" value="XM_033575015.1"/>
</dbReference>
<evidence type="ECO:0000313" key="2">
    <source>
        <dbReference type="Proteomes" id="UP000324241"/>
    </source>
</evidence>
<protein>
    <recommendedName>
        <fullName evidence="3">Zn(2)-C6 fungal-type domain-containing protein</fullName>
    </recommendedName>
</protein>
<dbReference type="Proteomes" id="UP000324241">
    <property type="component" value="Unassembled WGS sequence"/>
</dbReference>
<accession>A0A5M9MA37</accession>
<reference evidence="1 2" key="1">
    <citation type="submission" date="2019-08" db="EMBL/GenBank/DDBJ databases">
        <title>The genome sequence of a newly discovered highly antifungal drug resistant Aspergillus species, Aspergillus tanneri NIH 1004.</title>
        <authorList>
            <person name="Mounaud S."/>
            <person name="Singh I."/>
            <person name="Joardar V."/>
            <person name="Pakala S."/>
            <person name="Pakala S."/>
            <person name="Venepally P."/>
            <person name="Chung J.K."/>
            <person name="Losada L."/>
            <person name="Nierman W.C."/>
        </authorList>
    </citation>
    <scope>NUCLEOTIDE SEQUENCE [LARGE SCALE GENOMIC DNA]</scope>
    <source>
        <strain evidence="1 2">NIH1004</strain>
    </source>
</reference>
<dbReference type="InterPro" id="IPR021858">
    <property type="entry name" value="Fun_TF"/>
</dbReference>
<evidence type="ECO:0000313" key="1">
    <source>
        <dbReference type="EMBL" id="KAA8643671.1"/>
    </source>
</evidence>
<dbReference type="VEuPathDB" id="FungiDB:EYZ11_001772"/>